<organism evidence="6 7">
    <name type="scientific">Micromonospora polyrhachis</name>
    <dbReference type="NCBI Taxonomy" id="1282883"/>
    <lineage>
        <taxon>Bacteria</taxon>
        <taxon>Bacillati</taxon>
        <taxon>Actinomycetota</taxon>
        <taxon>Actinomycetes</taxon>
        <taxon>Micromonosporales</taxon>
        <taxon>Micromonosporaceae</taxon>
        <taxon>Micromonospora</taxon>
    </lineage>
</organism>
<dbReference type="RefSeq" id="WP_184536217.1">
    <property type="nucleotide sequence ID" value="NZ_JACHJW010000001.1"/>
</dbReference>
<feature type="region of interest" description="Disordered" evidence="3">
    <location>
        <begin position="267"/>
        <end position="351"/>
    </location>
</feature>
<feature type="transmembrane region" description="Helical" evidence="4">
    <location>
        <begin position="230"/>
        <end position="252"/>
    </location>
</feature>
<protein>
    <recommendedName>
        <fullName evidence="5">LamG-like jellyroll fold domain-containing protein</fullName>
    </recommendedName>
</protein>
<feature type="compositionally biased region" description="Basic and acidic residues" evidence="3">
    <location>
        <begin position="105"/>
        <end position="114"/>
    </location>
</feature>
<dbReference type="InterPro" id="IPR013320">
    <property type="entry name" value="ConA-like_dom_sf"/>
</dbReference>
<evidence type="ECO:0000256" key="1">
    <source>
        <dbReference type="ARBA" id="ARBA00022729"/>
    </source>
</evidence>
<dbReference type="PANTHER" id="PTHR46943:SF1">
    <property type="entry name" value="PENTRAXIN-RELATED PROTEIN PTX3"/>
    <property type="match status" value="1"/>
</dbReference>
<keyword evidence="1" id="KW-0732">Signal</keyword>
<keyword evidence="4" id="KW-0812">Transmembrane</keyword>
<dbReference type="Proteomes" id="UP000578819">
    <property type="component" value="Unassembled WGS sequence"/>
</dbReference>
<feature type="compositionally biased region" description="Basic and acidic residues" evidence="3">
    <location>
        <begin position="46"/>
        <end position="55"/>
    </location>
</feature>
<dbReference type="Pfam" id="PF13385">
    <property type="entry name" value="Laminin_G_3"/>
    <property type="match status" value="1"/>
</dbReference>
<evidence type="ECO:0000259" key="5">
    <source>
        <dbReference type="SMART" id="SM00560"/>
    </source>
</evidence>
<keyword evidence="4" id="KW-1133">Transmembrane helix</keyword>
<name>A0A7W7STA4_9ACTN</name>
<dbReference type="SUPFAM" id="SSF49899">
    <property type="entry name" value="Concanavalin A-like lectins/glucanases"/>
    <property type="match status" value="1"/>
</dbReference>
<dbReference type="GO" id="GO:0006955">
    <property type="term" value="P:immune response"/>
    <property type="evidence" value="ECO:0007669"/>
    <property type="project" value="InterPro"/>
</dbReference>
<keyword evidence="2" id="KW-1015">Disulfide bond</keyword>
<evidence type="ECO:0000313" key="7">
    <source>
        <dbReference type="Proteomes" id="UP000578819"/>
    </source>
</evidence>
<proteinExistence type="predicted"/>
<sequence length="524" mass="54887">MICSACGTDQDEVDSGYCINPSCGARLDQAEVPGSIDEPEQSGKSGKPEPARLDDQGGLESVGLADQRASEPAERSGQDAHPWDADPTQPQEQQRPTALVEEPEERAPLNRAEDSGWGTEEDSGWGAESAWGEESEQLDHLDRLDRLEPLDRLDRQPAGEPGQADQPEDGVPVLPGGPAGRDTTAPLPDQDDTADVVAAYGSSAPLPYAPRASGAHRAEAEPPSPRRRTAVIAVCGTLVLSLAAVIAISQVVSKPDADQLAGSDQIIQPVSGSDGTTASADSDPSPSGSASATPTSPSTGESTSGRPSAAGSTSSRPNNAVRFVVNGNTKREANCPQGVTWSTDRTHGPAASFDHKGRNCLTSGPMVDTTADFTVSAWVKLSARPSDLSMTAVSQDGNKQSGFYLQYSGVHRSWAFNRMSADVMNPDGNTTATSSAPVTLEWTHLTGTFHAGTGTIQVYVNGAPGTATTQHARWRATGPLVIGRAMWNGERGNFVHGQVADVRVWSRTLTAQEVSGLPWTPPAG</sequence>
<evidence type="ECO:0000256" key="2">
    <source>
        <dbReference type="ARBA" id="ARBA00023157"/>
    </source>
</evidence>
<keyword evidence="4" id="KW-0472">Membrane</keyword>
<dbReference type="InterPro" id="IPR042837">
    <property type="entry name" value="PTX3"/>
</dbReference>
<reference evidence="6 7" key="1">
    <citation type="submission" date="2020-08" db="EMBL/GenBank/DDBJ databases">
        <title>Sequencing the genomes of 1000 actinobacteria strains.</title>
        <authorList>
            <person name="Klenk H.-P."/>
        </authorList>
    </citation>
    <scope>NUCLEOTIDE SEQUENCE [LARGE SCALE GENOMIC DNA]</scope>
    <source>
        <strain evidence="6 7">DSM 45886</strain>
    </source>
</reference>
<gene>
    <name evidence="6" type="ORF">FHR38_004174</name>
</gene>
<dbReference type="InterPro" id="IPR006558">
    <property type="entry name" value="LamG-like"/>
</dbReference>
<dbReference type="SMART" id="SM00560">
    <property type="entry name" value="LamGL"/>
    <property type="match status" value="1"/>
</dbReference>
<dbReference type="PANTHER" id="PTHR46943">
    <property type="entry name" value="PENTRAXIN-RELATED PROTEIN PTX3"/>
    <property type="match status" value="1"/>
</dbReference>
<dbReference type="Gene3D" id="2.60.120.200">
    <property type="match status" value="1"/>
</dbReference>
<dbReference type="EMBL" id="JACHJW010000001">
    <property type="protein sequence ID" value="MBB4960441.1"/>
    <property type="molecule type" value="Genomic_DNA"/>
</dbReference>
<comment type="caution">
    <text evidence="6">The sequence shown here is derived from an EMBL/GenBank/DDBJ whole genome shotgun (WGS) entry which is preliminary data.</text>
</comment>
<dbReference type="AlphaFoldDB" id="A0A7W7STA4"/>
<feature type="domain" description="LamG-like jellyroll fold" evidence="5">
    <location>
        <begin position="371"/>
        <end position="512"/>
    </location>
</feature>
<feature type="region of interest" description="Disordered" evidence="3">
    <location>
        <begin position="21"/>
        <end position="226"/>
    </location>
</feature>
<feature type="compositionally biased region" description="Basic and acidic residues" evidence="3">
    <location>
        <begin position="137"/>
        <end position="157"/>
    </location>
</feature>
<evidence type="ECO:0000256" key="4">
    <source>
        <dbReference type="SAM" id="Phobius"/>
    </source>
</evidence>
<feature type="compositionally biased region" description="Basic and acidic residues" evidence="3">
    <location>
        <begin position="68"/>
        <end position="84"/>
    </location>
</feature>
<accession>A0A7W7STA4</accession>
<evidence type="ECO:0000256" key="3">
    <source>
        <dbReference type="SAM" id="MobiDB-lite"/>
    </source>
</evidence>
<evidence type="ECO:0000313" key="6">
    <source>
        <dbReference type="EMBL" id="MBB4960441.1"/>
    </source>
</evidence>
<keyword evidence="7" id="KW-1185">Reference proteome</keyword>
<feature type="compositionally biased region" description="Low complexity" evidence="3">
    <location>
        <begin position="276"/>
        <end position="308"/>
    </location>
</feature>